<accession>A0A1L7TAU1</accession>
<evidence type="ECO:0000313" key="2">
    <source>
        <dbReference type="EMBL" id="CVK92421.1"/>
    </source>
</evidence>
<dbReference type="VEuPathDB" id="FungiDB:FMAN_07317"/>
<feature type="compositionally biased region" description="Basic and acidic residues" evidence="1">
    <location>
        <begin position="686"/>
        <end position="695"/>
    </location>
</feature>
<dbReference type="EMBL" id="FCQH01000005">
    <property type="protein sequence ID" value="CVK92421.1"/>
    <property type="molecule type" value="Genomic_DNA"/>
</dbReference>
<protein>
    <submittedName>
        <fullName evidence="2">Uncharacterized protein</fullName>
    </submittedName>
</protein>
<dbReference type="RefSeq" id="XP_041681539.1">
    <property type="nucleotide sequence ID" value="XM_041830924.1"/>
</dbReference>
<feature type="compositionally biased region" description="Basic and acidic residues" evidence="1">
    <location>
        <begin position="215"/>
        <end position="229"/>
    </location>
</feature>
<feature type="region of interest" description="Disordered" evidence="1">
    <location>
        <begin position="193"/>
        <end position="229"/>
    </location>
</feature>
<evidence type="ECO:0000256" key="1">
    <source>
        <dbReference type="SAM" id="MobiDB-lite"/>
    </source>
</evidence>
<feature type="region of interest" description="Disordered" evidence="1">
    <location>
        <begin position="455"/>
        <end position="475"/>
    </location>
</feature>
<feature type="compositionally biased region" description="Basic and acidic residues" evidence="1">
    <location>
        <begin position="457"/>
        <end position="467"/>
    </location>
</feature>
<name>A0A1L7TAU1_FUSMA</name>
<sequence length="710" mass="79658">MTFFSNNTLSLEQTITINYVSAHCMCHKRPLKWYEEQLALKGHIGLSDYLRSELPADEKVRLKHNDIGTLANDLISYVGRCGAQGKPFRVLTYHDVIEPDHTNELSYFIWAKDLGLDIDTESWSPHKAWKLAPVQLGYLAAQTCTMISRSNTPWTTWLAQLVTDLNKSLHNPGAPTSPPRTCLPLQTSLSLDTAVDPERGPVPFRSGGETDDDVSSDKIQHPSPEPQKRDCVKLRVKRKFDMVRMGVMDDGGHGGKLAFLVCLYKRLHTEVKLPVLIDLSEMQSLLELLLFLCQAIFEKLGQAKILPNDPIILNVYITEMIELYNNAHEPLKTVDHVPESPKEPREVLACLHHLFPGDLDCINLQSITYKQFAIVVGFYLGQTDRIPRHKAGLWYLTGIATDIANAVYPRRVSVLLDESHLCPTGTFYHSDSGDSETEEEGEGMRQLEGEITNLDLSSKDASNRPSKDYYTSSQPDTPFASVDTLQYIAGHPQIYHKILILYVALHGGSSQAPYDFTALYEAFMQNGLFNFLKLLRRRLAGTFRPYRACRHDLLADFEDLRLRVKTRNGHNFTRLHISHQLERGLDDKTVLLLLGQAARIPVPECSRDTLAKIALLTGMLLAESGRYILDDSSVTSTGYKVALYYLLFQECPHATSLQSSGSRSPSATATTSAMPDETLIGSTDDQSSRGDRSEFDFVDADEGYEAELVF</sequence>
<gene>
    <name evidence="2" type="ORF">FMAN_07317</name>
</gene>
<dbReference type="GeneID" id="65086578"/>
<organism evidence="2 3">
    <name type="scientific">Fusarium mangiferae</name>
    <name type="common">Mango malformation disease fungus</name>
    <dbReference type="NCBI Taxonomy" id="192010"/>
    <lineage>
        <taxon>Eukaryota</taxon>
        <taxon>Fungi</taxon>
        <taxon>Dikarya</taxon>
        <taxon>Ascomycota</taxon>
        <taxon>Pezizomycotina</taxon>
        <taxon>Sordariomycetes</taxon>
        <taxon>Hypocreomycetidae</taxon>
        <taxon>Hypocreales</taxon>
        <taxon>Nectriaceae</taxon>
        <taxon>Fusarium</taxon>
        <taxon>Fusarium fujikuroi species complex</taxon>
    </lineage>
</organism>
<dbReference type="AlphaFoldDB" id="A0A1L7TAU1"/>
<evidence type="ECO:0000313" key="3">
    <source>
        <dbReference type="Proteomes" id="UP000184255"/>
    </source>
</evidence>
<dbReference type="Proteomes" id="UP000184255">
    <property type="component" value="Unassembled WGS sequence"/>
</dbReference>
<feature type="compositionally biased region" description="Low complexity" evidence="1">
    <location>
        <begin position="659"/>
        <end position="673"/>
    </location>
</feature>
<feature type="region of interest" description="Disordered" evidence="1">
    <location>
        <begin position="655"/>
        <end position="696"/>
    </location>
</feature>
<proteinExistence type="predicted"/>
<keyword evidence="3" id="KW-1185">Reference proteome</keyword>
<reference evidence="3" key="1">
    <citation type="journal article" date="2016" name="Genome Biol. Evol.">
        <title>Comparative 'omics' of the Fusarium fujikuroi species complex highlights differences in genetic potential and metabolite synthesis.</title>
        <authorList>
            <person name="Niehaus E.-M."/>
            <person name="Muensterkoetter M."/>
            <person name="Proctor R.H."/>
            <person name="Brown D.W."/>
            <person name="Sharon A."/>
            <person name="Idan Y."/>
            <person name="Oren-Young L."/>
            <person name="Sieber C.M."/>
            <person name="Novak O."/>
            <person name="Pencik A."/>
            <person name="Tarkowska D."/>
            <person name="Hromadova K."/>
            <person name="Freeman S."/>
            <person name="Maymon M."/>
            <person name="Elazar M."/>
            <person name="Youssef S.A."/>
            <person name="El-Shabrawy E.S.M."/>
            <person name="Shalaby A.B.A."/>
            <person name="Houterman P."/>
            <person name="Brock N.L."/>
            <person name="Burkhardt I."/>
            <person name="Tsavkelova E.A."/>
            <person name="Dickschat J.S."/>
            <person name="Galuszka P."/>
            <person name="Gueldener U."/>
            <person name="Tudzynski B."/>
        </authorList>
    </citation>
    <scope>NUCLEOTIDE SEQUENCE [LARGE SCALE GENOMIC DNA]</scope>
    <source>
        <strain evidence="3">MRC7560</strain>
    </source>
</reference>
<comment type="caution">
    <text evidence="2">The sequence shown here is derived from an EMBL/GenBank/DDBJ whole genome shotgun (WGS) entry which is preliminary data.</text>
</comment>